<comment type="caution">
    <text evidence="1">The sequence shown here is derived from an EMBL/GenBank/DDBJ whole genome shotgun (WGS) entry which is preliminary data.</text>
</comment>
<reference evidence="1 2" key="1">
    <citation type="submission" date="2019-08" db="EMBL/GenBank/DDBJ databases">
        <title>In-depth cultivation of the pig gut microbiome towards novel bacterial diversity and tailored functional studies.</title>
        <authorList>
            <person name="Wylensek D."/>
            <person name="Hitch T.C.A."/>
            <person name="Clavel T."/>
        </authorList>
    </citation>
    <scope>NUCLEOTIDE SEQUENCE [LARGE SCALE GENOMIC DNA]</scope>
    <source>
        <strain evidence="1 2">MUC/MUC-530-WT-4D</strain>
    </source>
</reference>
<sequence length="89" mass="9922">MYYVPDGTEMCGYYECKECGSRFLSLKIGPQMVCPDCGEDVDMEIGPDEEMPKAAESAKLIQVIKGRDEVEKMDTLLSLAITGGDYNWI</sequence>
<accession>A0A6L5YSQ7</accession>
<proteinExistence type="predicted"/>
<evidence type="ECO:0000313" key="1">
    <source>
        <dbReference type="EMBL" id="MST75217.1"/>
    </source>
</evidence>
<name>A0A6L5YSQ7_9FIRM</name>
<evidence type="ECO:0000313" key="2">
    <source>
        <dbReference type="Proteomes" id="UP000474024"/>
    </source>
</evidence>
<gene>
    <name evidence="1" type="ORF">FYJ75_09300</name>
</gene>
<keyword evidence="2" id="KW-1185">Reference proteome</keyword>
<dbReference type="Proteomes" id="UP000474024">
    <property type="component" value="Unassembled WGS sequence"/>
</dbReference>
<dbReference type="EMBL" id="VUNI01000015">
    <property type="protein sequence ID" value="MST75217.1"/>
    <property type="molecule type" value="Genomic_DNA"/>
</dbReference>
<dbReference type="RefSeq" id="WP_154430180.1">
    <property type="nucleotide sequence ID" value="NZ_VUNI01000015.1"/>
</dbReference>
<organism evidence="1 2">
    <name type="scientific">Roseburia porci</name>
    <dbReference type="NCBI Taxonomy" id="2605790"/>
    <lineage>
        <taxon>Bacteria</taxon>
        <taxon>Bacillati</taxon>
        <taxon>Bacillota</taxon>
        <taxon>Clostridia</taxon>
        <taxon>Lachnospirales</taxon>
        <taxon>Lachnospiraceae</taxon>
        <taxon>Roseburia</taxon>
    </lineage>
</organism>
<protein>
    <submittedName>
        <fullName evidence="1">Uncharacterized protein</fullName>
    </submittedName>
</protein>
<dbReference type="AlphaFoldDB" id="A0A6L5YSQ7"/>